<organism evidence="2 3">
    <name type="scientific">Plakobranchus ocellatus</name>
    <dbReference type="NCBI Taxonomy" id="259542"/>
    <lineage>
        <taxon>Eukaryota</taxon>
        <taxon>Metazoa</taxon>
        <taxon>Spiralia</taxon>
        <taxon>Lophotrochozoa</taxon>
        <taxon>Mollusca</taxon>
        <taxon>Gastropoda</taxon>
        <taxon>Heterobranchia</taxon>
        <taxon>Euthyneura</taxon>
        <taxon>Panpulmonata</taxon>
        <taxon>Sacoglossa</taxon>
        <taxon>Placobranchoidea</taxon>
        <taxon>Plakobranchidae</taxon>
        <taxon>Plakobranchus</taxon>
    </lineage>
</organism>
<dbReference type="InterPro" id="IPR043502">
    <property type="entry name" value="DNA/RNA_pol_sf"/>
</dbReference>
<evidence type="ECO:0000259" key="1">
    <source>
        <dbReference type="PROSITE" id="PS50878"/>
    </source>
</evidence>
<keyword evidence="3" id="KW-1185">Reference proteome</keyword>
<protein>
    <submittedName>
        <fullName evidence="2">Reverse transcriptase</fullName>
    </submittedName>
</protein>
<name>A0AAV4B160_9GAST</name>
<evidence type="ECO:0000313" key="2">
    <source>
        <dbReference type="EMBL" id="GFO12571.1"/>
    </source>
</evidence>
<feature type="domain" description="Reverse transcriptase" evidence="1">
    <location>
        <begin position="168"/>
        <end position="451"/>
    </location>
</feature>
<dbReference type="SUPFAM" id="SSF56672">
    <property type="entry name" value="DNA/RNA polymerases"/>
    <property type="match status" value="1"/>
</dbReference>
<dbReference type="PROSITE" id="PS50878">
    <property type="entry name" value="RT_POL"/>
    <property type="match status" value="1"/>
</dbReference>
<proteinExistence type="predicted"/>
<gene>
    <name evidence="2" type="ORF">PoB_003907600</name>
</gene>
<sequence length="705" mass="79654">MDTLRKQKRKLKKQIRAASCEETNGLLVIWCQLKARHSALSRDESARKKRSQKRKNQECFIRDPFQFARQLFQQPKSTLTVEREELATHLKKTYSDPTREIPLEETTGLEWPATPEIKFDSKPPSLREVIAVVNKARAKSAPGPNGVPYLLYKRCPSVLKKLHKILRSAWKNIKMSKEWMTAKGVYIPKEQDSKGINQFRPISMLNLECKIFFSVIASRLTKYLTENEYINTSVQKGGIPGVSGCLEHATMVWEAIQRAKSDKLNLDVVWLDLANAYCSVPHEMIQLALRMYHVPEVIQVMLDDYFSGFRMRFSTNSYTTNWINLEVGIAMGCTISPILGVMAMEVILKAAEDSAGLANLGGGCSMSPLKAFMDGTTVICSKEDETRRMLTRLDDLMSWCRMEFKPKKSRSLSISRGKVDEATTFTVAEQQIPTVSQEPVKSLGRWHDSSMKDTRRGAETLELASESLLAINKCGLQGKFKIWCLQFMLITKLLWPLLVYDICSSTVEAIEAKINKCTRKWLGIPPAKGEIHPSSTSSTVFTTEGGVKKWHGGSIPINTHRKGLLDGCDDWVVSADLPGWERHPGVIRWTALRPDIVIHSASTQQIIMVELTVPHESRMEEAHAFKEGKYLELTKELKKDGYEAKVMPVEIGARGFVGSSAYGLLSKLSIGGNKRTKALRLLAETAENSSRWTWSRRNERLLHKD</sequence>
<dbReference type="InterPro" id="IPR000477">
    <property type="entry name" value="RT_dom"/>
</dbReference>
<dbReference type="EMBL" id="BLXT01004434">
    <property type="protein sequence ID" value="GFO12571.1"/>
    <property type="molecule type" value="Genomic_DNA"/>
</dbReference>
<dbReference type="GO" id="GO:0003964">
    <property type="term" value="F:RNA-directed DNA polymerase activity"/>
    <property type="evidence" value="ECO:0007669"/>
    <property type="project" value="UniProtKB-KW"/>
</dbReference>
<dbReference type="AlphaFoldDB" id="A0AAV4B160"/>
<dbReference type="Proteomes" id="UP000735302">
    <property type="component" value="Unassembled WGS sequence"/>
</dbReference>
<evidence type="ECO:0000313" key="3">
    <source>
        <dbReference type="Proteomes" id="UP000735302"/>
    </source>
</evidence>
<dbReference type="CDD" id="cd01650">
    <property type="entry name" value="RT_nLTR_like"/>
    <property type="match status" value="1"/>
</dbReference>
<reference evidence="2 3" key="1">
    <citation type="journal article" date="2021" name="Elife">
        <title>Chloroplast acquisition without the gene transfer in kleptoplastic sea slugs, Plakobranchus ocellatus.</title>
        <authorList>
            <person name="Maeda T."/>
            <person name="Takahashi S."/>
            <person name="Yoshida T."/>
            <person name="Shimamura S."/>
            <person name="Takaki Y."/>
            <person name="Nagai Y."/>
            <person name="Toyoda A."/>
            <person name="Suzuki Y."/>
            <person name="Arimoto A."/>
            <person name="Ishii H."/>
            <person name="Satoh N."/>
            <person name="Nishiyama T."/>
            <person name="Hasebe M."/>
            <person name="Maruyama T."/>
            <person name="Minagawa J."/>
            <person name="Obokata J."/>
            <person name="Shigenobu S."/>
        </authorList>
    </citation>
    <scope>NUCLEOTIDE SEQUENCE [LARGE SCALE GENOMIC DNA]</scope>
</reference>
<keyword evidence="2" id="KW-0808">Transferase</keyword>
<accession>A0AAV4B160</accession>
<keyword evidence="2" id="KW-0548">Nucleotidyltransferase</keyword>
<comment type="caution">
    <text evidence="2">The sequence shown here is derived from an EMBL/GenBank/DDBJ whole genome shotgun (WGS) entry which is preliminary data.</text>
</comment>
<dbReference type="Pfam" id="PF00078">
    <property type="entry name" value="RVT_1"/>
    <property type="match status" value="1"/>
</dbReference>
<keyword evidence="2" id="KW-0695">RNA-directed DNA polymerase</keyword>
<dbReference type="PANTHER" id="PTHR19446">
    <property type="entry name" value="REVERSE TRANSCRIPTASES"/>
    <property type="match status" value="1"/>
</dbReference>